<evidence type="ECO:0000313" key="3">
    <source>
        <dbReference type="Proteomes" id="UP000326061"/>
    </source>
</evidence>
<dbReference type="RefSeq" id="WP_152299568.1">
    <property type="nucleotide sequence ID" value="NZ_CP041166.1"/>
</dbReference>
<name>A0AAJ4A495_9BACT</name>
<accession>A0AAJ4A495</accession>
<dbReference type="EMBL" id="CP041166">
    <property type="protein sequence ID" value="QFR43505.1"/>
    <property type="molecule type" value="Genomic_DNA"/>
</dbReference>
<protein>
    <submittedName>
        <fullName evidence="2">Uncharacterized protein</fullName>
    </submittedName>
</protein>
<organism evidence="2 3">
    <name type="scientific">Sulfurimonas xiamenensis</name>
    <dbReference type="NCBI Taxonomy" id="2590021"/>
    <lineage>
        <taxon>Bacteria</taxon>
        <taxon>Pseudomonadati</taxon>
        <taxon>Campylobacterota</taxon>
        <taxon>Epsilonproteobacteria</taxon>
        <taxon>Campylobacterales</taxon>
        <taxon>Sulfurimonadaceae</taxon>
        <taxon>Sulfurimonas</taxon>
    </lineage>
</organism>
<dbReference type="AlphaFoldDB" id="A0AAJ4A495"/>
<dbReference type="Proteomes" id="UP000326061">
    <property type="component" value="Chromosome"/>
</dbReference>
<keyword evidence="1" id="KW-0812">Transmembrane</keyword>
<proteinExistence type="predicted"/>
<keyword evidence="1" id="KW-0472">Membrane</keyword>
<dbReference type="KEGG" id="suln:FJR47_06130"/>
<feature type="transmembrane region" description="Helical" evidence="1">
    <location>
        <begin position="7"/>
        <end position="27"/>
    </location>
</feature>
<keyword evidence="1" id="KW-1133">Transmembrane helix</keyword>
<sequence length="99" mass="11625">MNKKSEFLFYSFFIVIALFFIEVGYLYTTKGIDKNALDTKREFVELLKLPDLAISTEASYVRHRSLSDFFSIYRDDGALREYFASTFVFSSNDKSRDEK</sequence>
<keyword evidence="3" id="KW-1185">Reference proteome</keyword>
<evidence type="ECO:0000256" key="1">
    <source>
        <dbReference type="SAM" id="Phobius"/>
    </source>
</evidence>
<evidence type="ECO:0000313" key="2">
    <source>
        <dbReference type="EMBL" id="QFR43505.1"/>
    </source>
</evidence>
<gene>
    <name evidence="2" type="ORF">FJR47_06130</name>
</gene>
<reference evidence="3" key="1">
    <citation type="submission" date="2019-06" db="EMBL/GenBank/DDBJ databases">
        <title>Sulfurimonas gotlandica sp. nov., a chemoautotrophic and psychrotolerant epsilonproteobacterium isolated from a pelagic redoxcline, and an emended description of the genus Sulfurimonas.</title>
        <authorList>
            <person name="Wang S."/>
            <person name="Jiang L."/>
            <person name="Shao Z."/>
        </authorList>
    </citation>
    <scope>NUCLEOTIDE SEQUENCE [LARGE SCALE GENOMIC DNA]</scope>
    <source>
        <strain evidence="3">1-1N</strain>
    </source>
</reference>